<protein>
    <submittedName>
        <fullName evidence="2">Membrane-bound lytic murein transglycosylase D</fullName>
        <ecNumber evidence="2">4.2.2.-</ecNumber>
    </submittedName>
</protein>
<comment type="caution">
    <text evidence="2">The sequence shown here is derived from an EMBL/GenBank/DDBJ whole genome shotgun (WGS) entry which is preliminary data.</text>
</comment>
<evidence type="ECO:0000259" key="1">
    <source>
        <dbReference type="Pfam" id="PF01464"/>
    </source>
</evidence>
<dbReference type="EC" id="4.2.2.-" evidence="2"/>
<organism evidence="2 3">
    <name type="scientific">Clostridium thermobutyricum DSM 4928</name>
    <dbReference type="NCBI Taxonomy" id="1121339"/>
    <lineage>
        <taxon>Bacteria</taxon>
        <taxon>Bacillati</taxon>
        <taxon>Bacillota</taxon>
        <taxon>Clostridia</taxon>
        <taxon>Eubacteriales</taxon>
        <taxon>Clostridiaceae</taxon>
        <taxon>Clostridium</taxon>
    </lineage>
</organism>
<dbReference type="GO" id="GO:0016829">
    <property type="term" value="F:lyase activity"/>
    <property type="evidence" value="ECO:0007669"/>
    <property type="project" value="UniProtKB-KW"/>
</dbReference>
<dbReference type="InterPro" id="IPR008258">
    <property type="entry name" value="Transglycosylase_SLT_dom_1"/>
</dbReference>
<dbReference type="AlphaFoldDB" id="A0A1V4T064"/>
<dbReference type="PANTHER" id="PTHR37423">
    <property type="entry name" value="SOLUBLE LYTIC MUREIN TRANSGLYCOSYLASE-RELATED"/>
    <property type="match status" value="1"/>
</dbReference>
<feature type="domain" description="Transglycosylase SLT" evidence="1">
    <location>
        <begin position="119"/>
        <end position="216"/>
    </location>
</feature>
<dbReference type="CDD" id="cd00254">
    <property type="entry name" value="LT-like"/>
    <property type="match status" value="1"/>
</dbReference>
<dbReference type="Gene3D" id="1.10.530.10">
    <property type="match status" value="1"/>
</dbReference>
<keyword evidence="2" id="KW-0456">Lyase</keyword>
<dbReference type="Pfam" id="PF01464">
    <property type="entry name" value="SLT"/>
    <property type="match status" value="1"/>
</dbReference>
<dbReference type="InterPro" id="IPR023346">
    <property type="entry name" value="Lysozyme-like_dom_sf"/>
</dbReference>
<proteinExistence type="predicted"/>
<dbReference type="EMBL" id="LTAY01000010">
    <property type="protein sequence ID" value="OPX50876.1"/>
    <property type="molecule type" value="Genomic_DNA"/>
</dbReference>
<reference evidence="2 3" key="1">
    <citation type="submission" date="2016-02" db="EMBL/GenBank/DDBJ databases">
        <title>Genome sequence of Clostridium thermobutyricum DSM 4928.</title>
        <authorList>
            <person name="Poehlein A."/>
            <person name="Daniel R."/>
        </authorList>
    </citation>
    <scope>NUCLEOTIDE SEQUENCE [LARGE SCALE GENOMIC DNA]</scope>
    <source>
        <strain evidence="2 3">DSM 4928</strain>
    </source>
</reference>
<evidence type="ECO:0000313" key="3">
    <source>
        <dbReference type="Proteomes" id="UP000191448"/>
    </source>
</evidence>
<dbReference type="PANTHER" id="PTHR37423:SF2">
    <property type="entry name" value="MEMBRANE-BOUND LYTIC MUREIN TRANSGLYCOSYLASE C"/>
    <property type="match status" value="1"/>
</dbReference>
<dbReference type="SUPFAM" id="SSF53955">
    <property type="entry name" value="Lysozyme-like"/>
    <property type="match status" value="1"/>
</dbReference>
<dbReference type="Proteomes" id="UP000191448">
    <property type="component" value="Unassembled WGS sequence"/>
</dbReference>
<gene>
    <name evidence="2" type="primary">mltD</name>
    <name evidence="2" type="ORF">CLTHE_01560</name>
</gene>
<evidence type="ECO:0000313" key="2">
    <source>
        <dbReference type="EMBL" id="OPX50876.1"/>
    </source>
</evidence>
<name>A0A1V4T064_9CLOT</name>
<accession>A0A1V4T064</accession>
<sequence length="246" mass="27938">MKLNEINSDLIMKMGLMNNIVKKQSGDGIEFQIMLQTMLESMGKVEDDKINNKIMTTSVGEKLENLKLVLNNEESYNNKYWNSNLETSSNNKETTKVENTNKVDYSNMIDVKKEIYKSVDKYSKMYGVDKNLVLAVIKAESNFNSKCTSSAGAMGVMQLLMPVTAKEEGVTDPYNIDQNIRGGVSQLRKHLKRYNGNVEMALMGYNAGDGTVQRRGVKTPSDIYKMPKETQNYVPKVLKYYREFKG</sequence>
<dbReference type="RefSeq" id="WP_080021576.1">
    <property type="nucleotide sequence ID" value="NZ_LTAY01000010.1"/>
</dbReference>